<evidence type="ECO:0000256" key="2">
    <source>
        <dbReference type="SAM" id="Phobius"/>
    </source>
</evidence>
<keyword evidence="2" id="KW-1133">Transmembrane helix</keyword>
<feature type="region of interest" description="Disordered" evidence="1">
    <location>
        <begin position="196"/>
        <end position="287"/>
    </location>
</feature>
<dbReference type="Pfam" id="PF23933">
    <property type="entry name" value="DUF7269"/>
    <property type="match status" value="1"/>
</dbReference>
<sequence>MTRREWLLVALGLAFVAAGLLFGLEAQPAWAWTASVAFGVVVLALVAIAVGGAKIRGALDTTADAPPVSWAPGDSFAAPTPERSDRTPELSSDEFASVIERAGVRARNRSTVANGLEVIRPPLREALGEALVAGGQSREEVKAALADGSWTDDRLAASVLEPSIDPPDQPLRERVRAWLFPERVARERSRQAMGAVAEAADEALPSVPGQSAPRTRPVLQPRLEELRRGADGRLQRAVDPAATVRGPRPPRPRLASEDTSNSDGNGADLPEADGPVGPNEQREVTDR</sequence>
<keyword evidence="2" id="KW-0812">Transmembrane</keyword>
<dbReference type="eggNOG" id="arCOG06437">
    <property type="taxonomic scope" value="Archaea"/>
</dbReference>
<dbReference type="RefSeq" id="WP_012944663.1">
    <property type="nucleotide sequence ID" value="NC_013743.1"/>
</dbReference>
<organism evidence="3 4">
    <name type="scientific">Haloterrigena turkmenica (strain ATCC 51198 / DSM 5511 / JCM 9101 / NCIMB 13204 / VKM B-1734 / 4k)</name>
    <name type="common">Halococcus turkmenicus</name>
    <dbReference type="NCBI Taxonomy" id="543526"/>
    <lineage>
        <taxon>Archaea</taxon>
        <taxon>Methanobacteriati</taxon>
        <taxon>Methanobacteriota</taxon>
        <taxon>Stenosarchaea group</taxon>
        <taxon>Halobacteria</taxon>
        <taxon>Halobacteriales</taxon>
        <taxon>Natrialbaceae</taxon>
        <taxon>Haloterrigena</taxon>
    </lineage>
</organism>
<dbReference type="KEGG" id="htu:Htur_3549"/>
<reference evidence="3 4" key="1">
    <citation type="journal article" date="2010" name="Stand. Genomic Sci.">
        <title>Complete genome sequence of Haloterrigena turkmenica type strain (4k).</title>
        <authorList>
            <person name="Saunders E."/>
            <person name="Tindall B.J."/>
            <person name="Fahnrich R."/>
            <person name="Lapidus A."/>
            <person name="Copeland A."/>
            <person name="Del Rio T.G."/>
            <person name="Lucas S."/>
            <person name="Chen F."/>
            <person name="Tice H."/>
            <person name="Cheng J.F."/>
            <person name="Han C."/>
            <person name="Detter J.C."/>
            <person name="Bruce D."/>
            <person name="Goodwin L."/>
            <person name="Chain P."/>
            <person name="Pitluck S."/>
            <person name="Pati A."/>
            <person name="Ivanova N."/>
            <person name="Mavromatis K."/>
            <person name="Chen A."/>
            <person name="Palaniappan K."/>
            <person name="Land M."/>
            <person name="Hauser L."/>
            <person name="Chang Y.J."/>
            <person name="Jeffries C.D."/>
            <person name="Brettin T."/>
            <person name="Rohde M."/>
            <person name="Goker M."/>
            <person name="Bristow J."/>
            <person name="Eisen J.A."/>
            <person name="Markowitz V."/>
            <person name="Hugenholtz P."/>
            <person name="Klenk H.P."/>
            <person name="Kyrpides N.C."/>
        </authorList>
    </citation>
    <scope>NUCLEOTIDE SEQUENCE [LARGE SCALE GENOMIC DNA]</scope>
    <source>
        <strain evidence="4">ATCC 51198 / DSM 5511 / JCM 9101 / NCIMB 13204 / VKM B-1734 / 4k</strain>
    </source>
</reference>
<keyword evidence="4" id="KW-1185">Reference proteome</keyword>
<dbReference type="STRING" id="543526.Htur_3549"/>
<feature type="transmembrane region" description="Helical" evidence="2">
    <location>
        <begin position="36"/>
        <end position="53"/>
    </location>
</feature>
<dbReference type="EMBL" id="CP001860">
    <property type="protein sequence ID" value="ADB62411.1"/>
    <property type="molecule type" value="Genomic_DNA"/>
</dbReference>
<feature type="compositionally biased region" description="Basic and acidic residues" evidence="1">
    <location>
        <begin position="222"/>
        <end position="236"/>
    </location>
</feature>
<dbReference type="HOGENOM" id="CLU_079541_0_0_2"/>
<evidence type="ECO:0000256" key="1">
    <source>
        <dbReference type="SAM" id="MobiDB-lite"/>
    </source>
</evidence>
<dbReference type="OrthoDB" id="307812at2157"/>
<evidence type="ECO:0000313" key="3">
    <source>
        <dbReference type="EMBL" id="ADB62411.1"/>
    </source>
</evidence>
<dbReference type="Proteomes" id="UP000001903">
    <property type="component" value="Chromosome"/>
</dbReference>
<gene>
    <name evidence="3" type="ordered locus">Htur_3549</name>
</gene>
<protein>
    <submittedName>
        <fullName evidence="3">Uncharacterized protein</fullName>
    </submittedName>
</protein>
<keyword evidence="2" id="KW-0472">Membrane</keyword>
<feature type="region of interest" description="Disordered" evidence="1">
    <location>
        <begin position="64"/>
        <end position="91"/>
    </location>
</feature>
<accession>D2RR15</accession>
<dbReference type="AlphaFoldDB" id="D2RR15"/>
<proteinExistence type="predicted"/>
<dbReference type="GeneID" id="8744169"/>
<dbReference type="InterPro" id="IPR055693">
    <property type="entry name" value="DUF7269"/>
</dbReference>
<name>D2RR15_HALTV</name>
<evidence type="ECO:0000313" key="4">
    <source>
        <dbReference type="Proteomes" id="UP000001903"/>
    </source>
</evidence>